<sequence>MILSFKDLQFIIEAIEFRIEAYQEHLNDEDLDEDEASDIGNDCGFLEALRQDLVTAIKDGNLTKIAESSEGLYQEVRK</sequence>
<reference evidence="1 2" key="1">
    <citation type="journal article" date="2020" name="Harmful Algae">
        <title>Molecular and morphological characterization of a novel dihydroanatoxin-a producing Microcoleus species (cyanobacteria) from the Russian River, California, USA.</title>
        <authorList>
            <person name="Conklin K.Y."/>
            <person name="Stancheva R."/>
            <person name="Otten T.G."/>
            <person name="Fadness R."/>
            <person name="Boyer G.L."/>
            <person name="Read B."/>
            <person name="Zhang X."/>
            <person name="Sheath R.G."/>
        </authorList>
    </citation>
    <scope>NUCLEOTIDE SEQUENCE [LARGE SCALE GENOMIC DNA]</scope>
    <source>
        <strain evidence="1 2">PTRS2</strain>
    </source>
</reference>
<keyword evidence="2" id="KW-1185">Reference proteome</keyword>
<gene>
    <name evidence="1" type="ORF">WMG39_25825</name>
</gene>
<dbReference type="RefSeq" id="WP_340524808.1">
    <property type="nucleotide sequence ID" value="NZ_JBBLXS010000552.1"/>
</dbReference>
<protein>
    <submittedName>
        <fullName evidence="1">Uncharacterized protein</fullName>
    </submittedName>
</protein>
<comment type="caution">
    <text evidence="1">The sequence shown here is derived from an EMBL/GenBank/DDBJ whole genome shotgun (WGS) entry which is preliminary data.</text>
</comment>
<evidence type="ECO:0000313" key="2">
    <source>
        <dbReference type="Proteomes" id="UP001384579"/>
    </source>
</evidence>
<name>A0ABU8YV26_9CYAN</name>
<proteinExistence type="predicted"/>
<organism evidence="1 2">
    <name type="scientific">Microcoleus anatoxicus PTRS2</name>
    <dbReference type="NCBI Taxonomy" id="2705321"/>
    <lineage>
        <taxon>Bacteria</taxon>
        <taxon>Bacillati</taxon>
        <taxon>Cyanobacteriota</taxon>
        <taxon>Cyanophyceae</taxon>
        <taxon>Oscillatoriophycideae</taxon>
        <taxon>Oscillatoriales</taxon>
        <taxon>Microcoleaceae</taxon>
        <taxon>Microcoleus</taxon>
        <taxon>Microcoleus anatoxicus</taxon>
    </lineage>
</organism>
<dbReference type="EMBL" id="JBBLXS010000552">
    <property type="protein sequence ID" value="MEK0188234.1"/>
    <property type="molecule type" value="Genomic_DNA"/>
</dbReference>
<evidence type="ECO:0000313" key="1">
    <source>
        <dbReference type="EMBL" id="MEK0188234.1"/>
    </source>
</evidence>
<accession>A0ABU8YV26</accession>
<dbReference type="Proteomes" id="UP001384579">
    <property type="component" value="Unassembled WGS sequence"/>
</dbReference>